<feature type="transmembrane region" description="Helical" evidence="1">
    <location>
        <begin position="336"/>
        <end position="354"/>
    </location>
</feature>
<protein>
    <submittedName>
        <fullName evidence="2">Sporulation integral membrane protein YlbJ</fullName>
    </submittedName>
</protein>
<evidence type="ECO:0000256" key="1">
    <source>
        <dbReference type="SAM" id="Phobius"/>
    </source>
</evidence>
<feature type="transmembrane region" description="Helical" evidence="1">
    <location>
        <begin position="53"/>
        <end position="77"/>
    </location>
</feature>
<organism evidence="2 3">
    <name type="scientific">Tumebacillus amylolyticus</name>
    <dbReference type="NCBI Taxonomy" id="2801339"/>
    <lineage>
        <taxon>Bacteria</taxon>
        <taxon>Bacillati</taxon>
        <taxon>Bacillota</taxon>
        <taxon>Bacilli</taxon>
        <taxon>Bacillales</taxon>
        <taxon>Alicyclobacillaceae</taxon>
        <taxon>Tumebacillus</taxon>
    </lineage>
</organism>
<keyword evidence="1" id="KW-0812">Transmembrane</keyword>
<keyword evidence="3" id="KW-1185">Reference proteome</keyword>
<name>A0ABS1JE09_9BACL</name>
<feature type="transmembrane region" description="Helical" evidence="1">
    <location>
        <begin position="12"/>
        <end position="32"/>
    </location>
</feature>
<dbReference type="EMBL" id="JAEQNB010000006">
    <property type="protein sequence ID" value="MBL0388532.1"/>
    <property type="molecule type" value="Genomic_DNA"/>
</dbReference>
<gene>
    <name evidence="2" type="primary">ylbJ</name>
    <name evidence="2" type="ORF">JJB07_18165</name>
</gene>
<keyword evidence="1" id="KW-0472">Membrane</keyword>
<proteinExistence type="predicted"/>
<feature type="transmembrane region" description="Helical" evidence="1">
    <location>
        <begin position="389"/>
        <end position="409"/>
    </location>
</feature>
<feature type="transmembrane region" description="Helical" evidence="1">
    <location>
        <begin position="299"/>
        <end position="324"/>
    </location>
</feature>
<feature type="transmembrane region" description="Helical" evidence="1">
    <location>
        <begin position="83"/>
        <end position="106"/>
    </location>
</feature>
<keyword evidence="1" id="KW-1133">Transmembrane helix</keyword>
<dbReference type="Proteomes" id="UP000602284">
    <property type="component" value="Unassembled WGS sequence"/>
</dbReference>
<comment type="caution">
    <text evidence="2">The sequence shown here is derived from an EMBL/GenBank/DDBJ whole genome shotgun (WGS) entry which is preliminary data.</text>
</comment>
<feature type="transmembrane region" description="Helical" evidence="1">
    <location>
        <begin position="153"/>
        <end position="172"/>
    </location>
</feature>
<dbReference type="InterPro" id="IPR014226">
    <property type="entry name" value="Spore_IM_YlbJ"/>
</dbReference>
<dbReference type="NCBIfam" id="TIGR02871">
    <property type="entry name" value="spore_ylbJ"/>
    <property type="match status" value="1"/>
</dbReference>
<evidence type="ECO:0000313" key="3">
    <source>
        <dbReference type="Proteomes" id="UP000602284"/>
    </source>
</evidence>
<sequence>MSMVPKRAAKKYSTTLLALVVVCLTVALVLYPEEGYRAGLSGMKLFWEAVFPSLLPFLILAELLLGMGVVHGVGVLLEPLMRLLFGVPGVGAFSLSLGVAAGYPMNAVVTGKFRKNKLVSRVEGERLLAVSNAADPLFLIGAIAVGMFHSPQLGFLIALAHYGAALLVGMLFKYHGVKEERDFPRAERENVNILRRAYREMVRARQKDNRPLGKLLGDAVNDSIKTSLMILGFIMFFAVLLKLLTNVGVIALLGVPLQGLFSVLGFDASLVQPFLSGLFEVDLGTAQTAAVHAPLLAKVILVSFLVGWAGLSVHAQVASLLVGTDLRMGPYMVSRILHAVFAAILALLFWNMGWGQQAAPAMANLMPVLNTAASSGQHWGLAAVLLKNWFLLFGGVIFISLAVHFFRSVRLVAWKAKKKPRF</sequence>
<accession>A0ABS1JE09</accession>
<evidence type="ECO:0000313" key="2">
    <source>
        <dbReference type="EMBL" id="MBL0388532.1"/>
    </source>
</evidence>
<feature type="transmembrane region" description="Helical" evidence="1">
    <location>
        <begin position="230"/>
        <end position="255"/>
    </location>
</feature>
<reference evidence="2 3" key="1">
    <citation type="submission" date="2021-01" db="EMBL/GenBank/DDBJ databases">
        <title>Tumebacillus sp. strain ITR2 16S ribosomal RNA gene Genome sequencing and assembly.</title>
        <authorList>
            <person name="Kang M."/>
        </authorList>
    </citation>
    <scope>NUCLEOTIDE SEQUENCE [LARGE SCALE GENOMIC DNA]</scope>
    <source>
        <strain evidence="2 3">ITR2</strain>
    </source>
</reference>